<keyword evidence="3" id="KW-1185">Reference proteome</keyword>
<keyword evidence="1" id="KW-0812">Transmembrane</keyword>
<sequence>MAIVALCCIGLVWRLLVPGALLSLVLLVLTFLLLRQRPDAFEHKALRTSIALSAEDVEDVLAEYERFSCSPDTDCLADRTIHRPALMDQDCTDADISDFHYQRTSSRRFLRRLNARLADPALETQQLETLLSVTDKRAAALRAAWLRARQAAQRIGPSGHNGSAGNAT</sequence>
<dbReference type="KEGG" id="cik:H0194_01255"/>
<keyword evidence="1" id="KW-1133">Transmembrane helix</keyword>
<dbReference type="Proteomes" id="UP000515743">
    <property type="component" value="Chromosome"/>
</dbReference>
<feature type="transmembrane region" description="Helical" evidence="1">
    <location>
        <begin position="12"/>
        <end position="34"/>
    </location>
</feature>
<gene>
    <name evidence="2" type="ORF">H0194_01255</name>
</gene>
<organism evidence="2 3">
    <name type="scientific">Corynebacterium incognita</name>
    <dbReference type="NCBI Taxonomy" id="2754725"/>
    <lineage>
        <taxon>Bacteria</taxon>
        <taxon>Bacillati</taxon>
        <taxon>Actinomycetota</taxon>
        <taxon>Actinomycetes</taxon>
        <taxon>Mycobacteriales</taxon>
        <taxon>Corynebacteriaceae</taxon>
        <taxon>Corynebacterium</taxon>
    </lineage>
</organism>
<proteinExistence type="predicted"/>
<keyword evidence="1" id="KW-0472">Membrane</keyword>
<evidence type="ECO:0000313" key="3">
    <source>
        <dbReference type="Proteomes" id="UP000515743"/>
    </source>
</evidence>
<accession>A0A7G7CS62</accession>
<dbReference type="EMBL" id="CP059404">
    <property type="protein sequence ID" value="QNE90428.1"/>
    <property type="molecule type" value="Genomic_DNA"/>
</dbReference>
<evidence type="ECO:0000313" key="2">
    <source>
        <dbReference type="EMBL" id="QNE90428.1"/>
    </source>
</evidence>
<protein>
    <submittedName>
        <fullName evidence="2">Uncharacterized protein</fullName>
    </submittedName>
</protein>
<dbReference type="AlphaFoldDB" id="A0A7G7CS62"/>
<evidence type="ECO:0000256" key="1">
    <source>
        <dbReference type="SAM" id="Phobius"/>
    </source>
</evidence>
<name>A0A7G7CS62_9CORY</name>
<reference evidence="2 3" key="1">
    <citation type="submission" date="2020-07" db="EMBL/GenBank/DDBJ databases">
        <title>Complete genome and description of Corynebacterium incognita strain Marseille-Q3630 sp. nov.</title>
        <authorList>
            <person name="Boxberger M."/>
        </authorList>
    </citation>
    <scope>NUCLEOTIDE SEQUENCE [LARGE SCALE GENOMIC DNA]</scope>
    <source>
        <strain evidence="2 3">Marseille-Q3630</strain>
    </source>
</reference>